<dbReference type="EMBL" id="LDJX01000001">
    <property type="protein sequence ID" value="KPM33849.1"/>
    <property type="molecule type" value="Genomic_DNA"/>
</dbReference>
<evidence type="ECO:0000313" key="2">
    <source>
        <dbReference type="EMBL" id="KPM33849.1"/>
    </source>
</evidence>
<sequence>MLVRIVKLKFKTENISSFERIFEETSEAIRNQPGCQFLELYQDKNDAAIFFTYSYWEDEASLNAYRHSKFFKEVWSKTKLLFKDRPEAWSVEKKAILN</sequence>
<accession>A0A0P7B2V5</accession>
<dbReference type="Pfam" id="PF03992">
    <property type="entry name" value="ABM"/>
    <property type="match status" value="1"/>
</dbReference>
<keyword evidence="2" id="KW-0560">Oxidoreductase</keyword>
<dbReference type="RefSeq" id="WP_054557970.1">
    <property type="nucleotide sequence ID" value="NZ_LDJX01000001.1"/>
</dbReference>
<comment type="caution">
    <text evidence="2">The sequence shown here is derived from an EMBL/GenBank/DDBJ whole genome shotgun (WGS) entry which is preliminary data.</text>
</comment>
<dbReference type="OrthoDB" id="1120859at2"/>
<dbReference type="InterPro" id="IPR050744">
    <property type="entry name" value="AI-2_Isomerase_LsrG"/>
</dbReference>
<dbReference type="PANTHER" id="PTHR33336">
    <property type="entry name" value="QUINOL MONOOXYGENASE YGIN-RELATED"/>
    <property type="match status" value="1"/>
</dbReference>
<protein>
    <submittedName>
        <fullName evidence="2">Antibiotic biosynthesis monooxygenase</fullName>
    </submittedName>
</protein>
<dbReference type="AlphaFoldDB" id="A0A0P7B2V5"/>
<name>A0A0P7B2V5_9FLAO</name>
<reference evidence="2 3" key="1">
    <citation type="submission" date="2015-09" db="EMBL/GenBank/DDBJ databases">
        <title>Genome sequence of the marine flavobacterium Croceitalea dokdonensis DOKDO 023 that contains proton- and sodium-pumping rhodopsins.</title>
        <authorList>
            <person name="Kwon S.-K."/>
            <person name="Lee H.K."/>
            <person name="Kwak M.-J."/>
            <person name="Kim J.F."/>
        </authorList>
    </citation>
    <scope>NUCLEOTIDE SEQUENCE [LARGE SCALE GENOMIC DNA]</scope>
    <source>
        <strain evidence="2 3">DOKDO 023</strain>
    </source>
</reference>
<evidence type="ECO:0000259" key="1">
    <source>
        <dbReference type="PROSITE" id="PS51725"/>
    </source>
</evidence>
<gene>
    <name evidence="2" type="ORF">I595_756</name>
</gene>
<organism evidence="2 3">
    <name type="scientific">Croceitalea dokdonensis DOKDO 023</name>
    <dbReference type="NCBI Taxonomy" id="1300341"/>
    <lineage>
        <taxon>Bacteria</taxon>
        <taxon>Pseudomonadati</taxon>
        <taxon>Bacteroidota</taxon>
        <taxon>Flavobacteriia</taxon>
        <taxon>Flavobacteriales</taxon>
        <taxon>Flavobacteriaceae</taxon>
        <taxon>Croceitalea</taxon>
    </lineage>
</organism>
<dbReference type="PANTHER" id="PTHR33336:SF15">
    <property type="entry name" value="ABM DOMAIN-CONTAINING PROTEIN"/>
    <property type="match status" value="1"/>
</dbReference>
<dbReference type="PROSITE" id="PS51725">
    <property type="entry name" value="ABM"/>
    <property type="match status" value="1"/>
</dbReference>
<dbReference type="Proteomes" id="UP000050280">
    <property type="component" value="Unassembled WGS sequence"/>
</dbReference>
<dbReference type="InterPro" id="IPR007138">
    <property type="entry name" value="ABM_dom"/>
</dbReference>
<dbReference type="SUPFAM" id="SSF54909">
    <property type="entry name" value="Dimeric alpha+beta barrel"/>
    <property type="match status" value="1"/>
</dbReference>
<dbReference type="PATRIC" id="fig|1300341.3.peg.747"/>
<feature type="domain" description="ABM" evidence="1">
    <location>
        <begin position="2"/>
        <end position="93"/>
    </location>
</feature>
<dbReference type="GO" id="GO:0004497">
    <property type="term" value="F:monooxygenase activity"/>
    <property type="evidence" value="ECO:0007669"/>
    <property type="project" value="UniProtKB-KW"/>
</dbReference>
<dbReference type="InterPro" id="IPR011008">
    <property type="entry name" value="Dimeric_a/b-barrel"/>
</dbReference>
<dbReference type="Gene3D" id="3.30.70.100">
    <property type="match status" value="1"/>
</dbReference>
<evidence type="ECO:0000313" key="3">
    <source>
        <dbReference type="Proteomes" id="UP000050280"/>
    </source>
</evidence>
<dbReference type="STRING" id="1300341.I595_756"/>
<proteinExistence type="predicted"/>
<keyword evidence="3" id="KW-1185">Reference proteome</keyword>
<keyword evidence="2" id="KW-0503">Monooxygenase</keyword>